<dbReference type="SUPFAM" id="SSF47413">
    <property type="entry name" value="lambda repressor-like DNA-binding domains"/>
    <property type="match status" value="1"/>
</dbReference>
<dbReference type="GO" id="GO:0003677">
    <property type="term" value="F:DNA binding"/>
    <property type="evidence" value="ECO:0007669"/>
    <property type="project" value="InterPro"/>
</dbReference>
<evidence type="ECO:0000313" key="1">
    <source>
        <dbReference type="EMBL" id="RRA93929.1"/>
    </source>
</evidence>
<protein>
    <submittedName>
        <fullName evidence="1">Uncharacterized protein</fullName>
    </submittedName>
</protein>
<comment type="caution">
    <text evidence="1">The sequence shown here is derived from an EMBL/GenBank/DDBJ whole genome shotgun (WGS) entry which is preliminary data.</text>
</comment>
<gene>
    <name evidence="1" type="ORF">EG242_09685</name>
</gene>
<evidence type="ECO:0000313" key="2">
    <source>
        <dbReference type="Proteomes" id="UP000268372"/>
    </source>
</evidence>
<keyword evidence="2" id="KW-1185">Reference proteome</keyword>
<name>A0A3P1AXZ0_9FLAO</name>
<dbReference type="RefSeq" id="WP_124899689.1">
    <property type="nucleotide sequence ID" value="NZ_RQTJ01000019.1"/>
</dbReference>
<proteinExistence type="predicted"/>
<dbReference type="Proteomes" id="UP000268372">
    <property type="component" value="Unassembled WGS sequence"/>
</dbReference>
<dbReference type="EMBL" id="RQTJ01000019">
    <property type="protein sequence ID" value="RRA93929.1"/>
    <property type="molecule type" value="Genomic_DNA"/>
</dbReference>
<dbReference type="AlphaFoldDB" id="A0A3P1AXZ0"/>
<reference evidence="1 2" key="1">
    <citation type="submission" date="2018-11" db="EMBL/GenBank/DDBJ databases">
        <title>Flavobacterium sp. nov., YIM 102796 draft genome.</title>
        <authorList>
            <person name="Li G."/>
            <person name="Jiang Y."/>
        </authorList>
    </citation>
    <scope>NUCLEOTIDE SEQUENCE [LARGE SCALE GENOMIC DNA]</scope>
    <source>
        <strain evidence="1 2">YIM 102796</strain>
    </source>
</reference>
<dbReference type="InterPro" id="IPR010982">
    <property type="entry name" value="Lambda_DNA-bd_dom_sf"/>
</dbReference>
<accession>A0A3P1AXZ0</accession>
<sequence length="72" mass="8728">MEINKFRKQNKLTQKRISEIIGCHHKTIAYMDSRMNEHLFIQYLKVLRQHGFDVNEFIDYQITLTEKSPETE</sequence>
<organism evidence="1 2">
    <name type="scientific">Paenimyroides viscosum</name>
    <dbReference type="NCBI Taxonomy" id="2488729"/>
    <lineage>
        <taxon>Bacteria</taxon>
        <taxon>Pseudomonadati</taxon>
        <taxon>Bacteroidota</taxon>
        <taxon>Flavobacteriia</taxon>
        <taxon>Flavobacteriales</taxon>
        <taxon>Flavobacteriaceae</taxon>
        <taxon>Paenimyroides</taxon>
    </lineage>
</organism>